<feature type="transmembrane region" description="Helical" evidence="2">
    <location>
        <begin position="131"/>
        <end position="147"/>
    </location>
</feature>
<feature type="transmembrane region" description="Helical" evidence="2">
    <location>
        <begin position="376"/>
        <end position="397"/>
    </location>
</feature>
<reference evidence="3" key="1">
    <citation type="submission" date="2021-04" db="EMBL/GenBank/DDBJ databases">
        <authorList>
            <person name="Hornung B."/>
        </authorList>
    </citation>
    <scope>NUCLEOTIDE SEQUENCE</scope>
    <source>
        <strain evidence="3">G5G6</strain>
    </source>
</reference>
<sequence length="522" mass="56634">MLALICAVYLLAGTIGHDPWKTDDAVHLGIAWEFAGHGDWLNPRIGVEAVPGIAPLYHWCAALLGKALSFMLPFHDAARLASALFGALLLLGLVWTACTLVQGNEAAWPAPILAIGTLGLLLPIHDAQPAIALLAAQAFTYAGVALMRSKPLAGALTSALAVGAGLWSGGLLSLWVLLPPFLFALLHPDWHTRRALLAAVTGLILGIAIGGLWPLLLYWQSPGQLTGWWNGELARFDIFHDGEYRLRDHLELISWFVWPILPIALWSVWIKRDALNDASVLLPLVGSVFSFVEFFLLADPKPLPSLPLIVPLALLALPGAQRLRRGAANALDWFGIMTFTLLAGLIWLGGVAIATGAPARVAKNFYKAEPGFIGHLSIPAFIAAGLLTVAWAWILFGLPRSPWRSATRWAAGLTLMWGLITTLWLPWVDFAKTYRPVALSLSKVLGSNGKCVASRDVGLAQKASLRYFIGLATDPIDKNDSCPWLLIQGASGKEPELKGMKKTWEGNRGGDKSERLRLYRRN</sequence>
<gene>
    <name evidence="3" type="ORF">GTOL_10221</name>
</gene>
<feature type="transmembrane region" description="Helical" evidence="2">
    <location>
        <begin position="252"/>
        <end position="269"/>
    </location>
</feature>
<feature type="transmembrane region" description="Helical" evidence="2">
    <location>
        <begin position="195"/>
        <end position="219"/>
    </location>
</feature>
<dbReference type="EMBL" id="CAJQUM010000001">
    <property type="protein sequence ID" value="CAG4882339.1"/>
    <property type="molecule type" value="Genomic_DNA"/>
</dbReference>
<dbReference type="RefSeq" id="WP_220634423.1">
    <property type="nucleotide sequence ID" value="NZ_CAJQUM010000001.1"/>
</dbReference>
<keyword evidence="2" id="KW-1133">Transmembrane helix</keyword>
<evidence type="ECO:0000256" key="2">
    <source>
        <dbReference type="SAM" id="Phobius"/>
    </source>
</evidence>
<dbReference type="AlphaFoldDB" id="A0A916J2S8"/>
<evidence type="ECO:0000313" key="4">
    <source>
        <dbReference type="Proteomes" id="UP000742786"/>
    </source>
</evidence>
<feature type="transmembrane region" description="Helical" evidence="2">
    <location>
        <begin position="333"/>
        <end position="356"/>
    </location>
</feature>
<protein>
    <recommendedName>
        <fullName evidence="5">Glycosyltransferase RgtA/B/C/D-like domain-containing protein</fullName>
    </recommendedName>
</protein>
<feature type="transmembrane region" description="Helical" evidence="2">
    <location>
        <begin position="159"/>
        <end position="183"/>
    </location>
</feature>
<organism evidence="3 4">
    <name type="scientific">Georgfuchsia toluolica</name>
    <dbReference type="NCBI Taxonomy" id="424218"/>
    <lineage>
        <taxon>Bacteria</taxon>
        <taxon>Pseudomonadati</taxon>
        <taxon>Pseudomonadota</taxon>
        <taxon>Betaproteobacteria</taxon>
        <taxon>Nitrosomonadales</taxon>
        <taxon>Sterolibacteriaceae</taxon>
        <taxon>Georgfuchsia</taxon>
    </lineage>
</organism>
<name>A0A916J2S8_9PROT</name>
<feature type="region of interest" description="Disordered" evidence="1">
    <location>
        <begin position="497"/>
        <end position="522"/>
    </location>
</feature>
<evidence type="ECO:0008006" key="5">
    <source>
        <dbReference type="Google" id="ProtNLM"/>
    </source>
</evidence>
<accession>A0A916J2S8</accession>
<feature type="transmembrane region" description="Helical" evidence="2">
    <location>
        <begin position="304"/>
        <end position="321"/>
    </location>
</feature>
<feature type="transmembrane region" description="Helical" evidence="2">
    <location>
        <begin position="281"/>
        <end position="298"/>
    </location>
</feature>
<feature type="transmembrane region" description="Helical" evidence="2">
    <location>
        <begin position="108"/>
        <end position="124"/>
    </location>
</feature>
<evidence type="ECO:0000256" key="1">
    <source>
        <dbReference type="SAM" id="MobiDB-lite"/>
    </source>
</evidence>
<keyword evidence="4" id="KW-1185">Reference proteome</keyword>
<comment type="caution">
    <text evidence="3">The sequence shown here is derived from an EMBL/GenBank/DDBJ whole genome shotgun (WGS) entry which is preliminary data.</text>
</comment>
<feature type="transmembrane region" description="Helical" evidence="2">
    <location>
        <begin position="81"/>
        <end position="102"/>
    </location>
</feature>
<keyword evidence="2" id="KW-0812">Transmembrane</keyword>
<feature type="transmembrane region" description="Helical" evidence="2">
    <location>
        <begin position="409"/>
        <end position="427"/>
    </location>
</feature>
<keyword evidence="2" id="KW-0472">Membrane</keyword>
<proteinExistence type="predicted"/>
<dbReference type="Proteomes" id="UP000742786">
    <property type="component" value="Unassembled WGS sequence"/>
</dbReference>
<evidence type="ECO:0000313" key="3">
    <source>
        <dbReference type="EMBL" id="CAG4882339.1"/>
    </source>
</evidence>